<proteinExistence type="predicted"/>
<keyword evidence="1" id="KW-1133">Transmembrane helix</keyword>
<evidence type="ECO:0000313" key="3">
    <source>
        <dbReference type="Proteomes" id="UP001209803"/>
    </source>
</evidence>
<reference evidence="2 3" key="1">
    <citation type="submission" date="2023-03" db="EMBL/GenBank/DDBJ databases">
        <title>Roseibium porphyridii sp. nov. and Roseibium rhodosorbium sp. nov. isolated from marine algae, Porphyridium cruentum and Rhodosorus marinus, respectively.</title>
        <authorList>
            <person name="Lee M.W."/>
            <person name="Choi B.J."/>
            <person name="Lee J.K."/>
            <person name="Choi D.G."/>
            <person name="Baek J.H."/>
            <person name="Bayburt H."/>
            <person name="Kim J.M."/>
            <person name="Han D.M."/>
            <person name="Kim K.H."/>
            <person name="Jeon C.O."/>
        </authorList>
    </citation>
    <scope>NUCLEOTIDE SEQUENCE [LARGE SCALE GENOMIC DNA]</scope>
    <source>
        <strain evidence="2 3">KMA01</strain>
    </source>
</reference>
<keyword evidence="1" id="KW-0472">Membrane</keyword>
<evidence type="ECO:0008006" key="4">
    <source>
        <dbReference type="Google" id="ProtNLM"/>
    </source>
</evidence>
<feature type="transmembrane region" description="Helical" evidence="1">
    <location>
        <begin position="6"/>
        <end position="30"/>
    </location>
</feature>
<sequence>MTDSALLILIVPGFFLCFGLLWSLIVFLISRLGGWSRLSRLYPGNRPPPGQSWRWGSASFGLFASYRNCLDITLSNAGIYLRPVIFFRIGHTPILIPWHAIASARRSDLLITKAIRLEIKDPETGATRKLSFYGSNLANAIESGLGMA</sequence>
<organism evidence="2 3">
    <name type="scientific">Roseibium porphyridii</name>
    <dbReference type="NCBI Taxonomy" id="2866279"/>
    <lineage>
        <taxon>Bacteria</taxon>
        <taxon>Pseudomonadati</taxon>
        <taxon>Pseudomonadota</taxon>
        <taxon>Alphaproteobacteria</taxon>
        <taxon>Hyphomicrobiales</taxon>
        <taxon>Stappiaceae</taxon>
        <taxon>Roseibium</taxon>
    </lineage>
</organism>
<protein>
    <recommendedName>
        <fullName evidence="4">DUF2550 family protein</fullName>
    </recommendedName>
</protein>
<dbReference type="RefSeq" id="WP_265684530.1">
    <property type="nucleotide sequence ID" value="NZ_CP120863.1"/>
</dbReference>
<keyword evidence="1" id="KW-0812">Transmembrane</keyword>
<name>A0ABY8F922_9HYPH</name>
<evidence type="ECO:0000256" key="1">
    <source>
        <dbReference type="SAM" id="Phobius"/>
    </source>
</evidence>
<dbReference type="Proteomes" id="UP001209803">
    <property type="component" value="Chromosome"/>
</dbReference>
<gene>
    <name evidence="2" type="ORF">K1718_11765</name>
</gene>
<accession>A0ABY8F922</accession>
<dbReference type="EMBL" id="CP120863">
    <property type="protein sequence ID" value="WFE92007.1"/>
    <property type="molecule type" value="Genomic_DNA"/>
</dbReference>
<keyword evidence="3" id="KW-1185">Reference proteome</keyword>
<evidence type="ECO:0000313" key="2">
    <source>
        <dbReference type="EMBL" id="WFE92007.1"/>
    </source>
</evidence>